<proteinExistence type="predicted"/>
<sequence length="420" mass="48458">MNLQLLWYTLCVFSIWTTKISGECILPTVRHYAIPATFTPPKIDGNINDLEWANAPWTEEFVDILDLPKAAISPPLKTRAKMLWDDEFIYVAAQLFDPFIVANLTVMPELQGKFFKSQLIPSHHIYMVQHYTEYLDMFENTFEMLIDTDRTHHQLKRIQINPLGIRRSIQYDKPPIDGGIASVWKMDSKFESAVSNTSEVHQLVNGALNKVIDIATGLDTQSLWTIEWAIPISSLKPRTKRETHSAPPYSSFQFLRSGWPPTMSPSPEDSELKARKRRRRYINPAIERLIPRSPYLQAWSPAVEEEMLEPETWATIEFLPLNGTSNLEGDSSYPRLESRTRFTLMQIYRAQKELFERIGSYTDILSELNIKGPPLGECSDIPIIEIKEGGTRYEVKIYLTNGSGRVGHIRQDRYLWFDTE</sequence>
<keyword evidence="3" id="KW-1185">Reference proteome</keyword>
<gene>
    <name evidence="2" type="ORF">K7432_004785</name>
</gene>
<feature type="chain" id="PRO_5045241153" evidence="1">
    <location>
        <begin position="23"/>
        <end position="420"/>
    </location>
</feature>
<protein>
    <submittedName>
        <fullName evidence="2">Uncharacterized protein</fullName>
    </submittedName>
</protein>
<feature type="signal peptide" evidence="1">
    <location>
        <begin position="1"/>
        <end position="22"/>
    </location>
</feature>
<dbReference type="Gene3D" id="2.60.40.1190">
    <property type="match status" value="1"/>
</dbReference>
<organism evidence="2 3">
    <name type="scientific">Basidiobolus ranarum</name>
    <dbReference type="NCBI Taxonomy" id="34480"/>
    <lineage>
        <taxon>Eukaryota</taxon>
        <taxon>Fungi</taxon>
        <taxon>Fungi incertae sedis</taxon>
        <taxon>Zoopagomycota</taxon>
        <taxon>Entomophthoromycotina</taxon>
        <taxon>Basidiobolomycetes</taxon>
        <taxon>Basidiobolales</taxon>
        <taxon>Basidiobolaceae</taxon>
        <taxon>Basidiobolus</taxon>
    </lineage>
</organism>
<evidence type="ECO:0000313" key="3">
    <source>
        <dbReference type="Proteomes" id="UP001479436"/>
    </source>
</evidence>
<reference evidence="2 3" key="1">
    <citation type="submission" date="2023-04" db="EMBL/GenBank/DDBJ databases">
        <title>Genome of Basidiobolus ranarum AG-B5.</title>
        <authorList>
            <person name="Stajich J.E."/>
            <person name="Carter-House D."/>
            <person name="Gryganskyi A."/>
        </authorList>
    </citation>
    <scope>NUCLEOTIDE SEQUENCE [LARGE SCALE GENOMIC DNA]</scope>
    <source>
        <strain evidence="2 3">AG-B5</strain>
    </source>
</reference>
<keyword evidence="1" id="KW-0732">Signal</keyword>
<name>A0ABR2WXM6_9FUNG</name>
<dbReference type="Proteomes" id="UP001479436">
    <property type="component" value="Unassembled WGS sequence"/>
</dbReference>
<dbReference type="EMBL" id="JASJQH010000172">
    <property type="protein sequence ID" value="KAK9766264.1"/>
    <property type="molecule type" value="Genomic_DNA"/>
</dbReference>
<evidence type="ECO:0000313" key="2">
    <source>
        <dbReference type="EMBL" id="KAK9766264.1"/>
    </source>
</evidence>
<comment type="caution">
    <text evidence="2">The sequence shown here is derived from an EMBL/GenBank/DDBJ whole genome shotgun (WGS) entry which is preliminary data.</text>
</comment>
<accession>A0ABR2WXM6</accession>
<evidence type="ECO:0000256" key="1">
    <source>
        <dbReference type="SAM" id="SignalP"/>
    </source>
</evidence>
<dbReference type="SUPFAM" id="SSF49344">
    <property type="entry name" value="CBD9-like"/>
    <property type="match status" value="1"/>
</dbReference>
<dbReference type="CDD" id="cd09620">
    <property type="entry name" value="CBM9_like_3"/>
    <property type="match status" value="1"/>
</dbReference>